<dbReference type="AlphaFoldDB" id="A0A5B7JIX6"/>
<proteinExistence type="predicted"/>
<name>A0A5B7JIX6_PORTR</name>
<gene>
    <name evidence="2" type="ORF">E2C01_089398</name>
</gene>
<feature type="compositionally biased region" description="Basic and acidic residues" evidence="1">
    <location>
        <begin position="7"/>
        <end position="16"/>
    </location>
</feature>
<accession>A0A5B7JIX6</accession>
<protein>
    <submittedName>
        <fullName evidence="2">Uncharacterized protein</fullName>
    </submittedName>
</protein>
<sequence length="29" mass="3397">MRRGRAQIKDNAERNLAEVARPLETQVHH</sequence>
<dbReference type="EMBL" id="VSRR010097767">
    <property type="protein sequence ID" value="MPC94236.1"/>
    <property type="molecule type" value="Genomic_DNA"/>
</dbReference>
<organism evidence="2 3">
    <name type="scientific">Portunus trituberculatus</name>
    <name type="common">Swimming crab</name>
    <name type="synonym">Neptunus trituberculatus</name>
    <dbReference type="NCBI Taxonomy" id="210409"/>
    <lineage>
        <taxon>Eukaryota</taxon>
        <taxon>Metazoa</taxon>
        <taxon>Ecdysozoa</taxon>
        <taxon>Arthropoda</taxon>
        <taxon>Crustacea</taxon>
        <taxon>Multicrustacea</taxon>
        <taxon>Malacostraca</taxon>
        <taxon>Eumalacostraca</taxon>
        <taxon>Eucarida</taxon>
        <taxon>Decapoda</taxon>
        <taxon>Pleocyemata</taxon>
        <taxon>Brachyura</taxon>
        <taxon>Eubrachyura</taxon>
        <taxon>Portunoidea</taxon>
        <taxon>Portunidae</taxon>
        <taxon>Portuninae</taxon>
        <taxon>Portunus</taxon>
    </lineage>
</organism>
<keyword evidence="3" id="KW-1185">Reference proteome</keyword>
<feature type="region of interest" description="Disordered" evidence="1">
    <location>
        <begin position="1"/>
        <end position="29"/>
    </location>
</feature>
<evidence type="ECO:0000313" key="3">
    <source>
        <dbReference type="Proteomes" id="UP000324222"/>
    </source>
</evidence>
<evidence type="ECO:0000256" key="1">
    <source>
        <dbReference type="SAM" id="MobiDB-lite"/>
    </source>
</evidence>
<evidence type="ECO:0000313" key="2">
    <source>
        <dbReference type="EMBL" id="MPC94236.1"/>
    </source>
</evidence>
<dbReference type="Proteomes" id="UP000324222">
    <property type="component" value="Unassembled WGS sequence"/>
</dbReference>
<comment type="caution">
    <text evidence="2">The sequence shown here is derived from an EMBL/GenBank/DDBJ whole genome shotgun (WGS) entry which is preliminary data.</text>
</comment>
<reference evidence="2 3" key="1">
    <citation type="submission" date="2019-05" db="EMBL/GenBank/DDBJ databases">
        <title>Another draft genome of Portunus trituberculatus and its Hox gene families provides insights of decapod evolution.</title>
        <authorList>
            <person name="Jeong J.-H."/>
            <person name="Song I."/>
            <person name="Kim S."/>
            <person name="Choi T."/>
            <person name="Kim D."/>
            <person name="Ryu S."/>
            <person name="Kim W."/>
        </authorList>
    </citation>
    <scope>NUCLEOTIDE SEQUENCE [LARGE SCALE GENOMIC DNA]</scope>
    <source>
        <tissue evidence="2">Muscle</tissue>
    </source>
</reference>